<dbReference type="PANTHER" id="PTHR22850">
    <property type="entry name" value="WD40 REPEAT FAMILY"/>
    <property type="match status" value="1"/>
</dbReference>
<feature type="non-terminal residue" evidence="4">
    <location>
        <position position="92"/>
    </location>
</feature>
<dbReference type="PROSITE" id="PS50082">
    <property type="entry name" value="WD_REPEATS_2"/>
    <property type="match status" value="1"/>
</dbReference>
<dbReference type="SMART" id="SM00320">
    <property type="entry name" value="WD40"/>
    <property type="match status" value="2"/>
</dbReference>
<evidence type="ECO:0000313" key="4">
    <source>
        <dbReference type="EMBL" id="RLO02695.1"/>
    </source>
</evidence>
<dbReference type="EMBL" id="QUTI01032899">
    <property type="protein sequence ID" value="RLO02695.1"/>
    <property type="molecule type" value="Genomic_DNA"/>
</dbReference>
<dbReference type="SUPFAM" id="SSF50978">
    <property type="entry name" value="WD40 repeat-like"/>
    <property type="match status" value="1"/>
</dbReference>
<comment type="caution">
    <text evidence="4">The sequence shown here is derived from an EMBL/GenBank/DDBJ whole genome shotgun (WGS) entry which is preliminary data.</text>
</comment>
<dbReference type="Gene3D" id="2.130.10.10">
    <property type="entry name" value="YVTN repeat-like/Quinoprotein amine dehydrogenase"/>
    <property type="match status" value="1"/>
</dbReference>
<evidence type="ECO:0000313" key="5">
    <source>
        <dbReference type="Proteomes" id="UP000275652"/>
    </source>
</evidence>
<name>A0A9X8H6N0_APHAT</name>
<dbReference type="InterPro" id="IPR036322">
    <property type="entry name" value="WD40_repeat_dom_sf"/>
</dbReference>
<dbReference type="Proteomes" id="UP000275652">
    <property type="component" value="Unassembled WGS sequence"/>
</dbReference>
<proteinExistence type="predicted"/>
<evidence type="ECO:0000256" key="3">
    <source>
        <dbReference type="PROSITE-ProRule" id="PRU00221"/>
    </source>
</evidence>
<evidence type="ECO:0000256" key="2">
    <source>
        <dbReference type="ARBA" id="ARBA00022737"/>
    </source>
</evidence>
<keyword evidence="2" id="KW-0677">Repeat</keyword>
<evidence type="ECO:0008006" key="6">
    <source>
        <dbReference type="Google" id="ProtNLM"/>
    </source>
</evidence>
<feature type="repeat" description="WD" evidence="3">
    <location>
        <begin position="9"/>
        <end position="44"/>
    </location>
</feature>
<protein>
    <recommendedName>
        <fullName evidence="6">Histone-binding protein RBBP4 N-terminal domain-containing protein</fullName>
    </recommendedName>
</protein>
<keyword evidence="1 3" id="KW-0853">WD repeat</keyword>
<sequence>KQVHPLNKYTGHTDVIGDVAWHMHHQKLFGSVGDDKKLLIWDMRLKSFDKPLTSVNAHDAPVNSLSFSPFSEYLLATGSSDKVGIAVVVRVP</sequence>
<accession>A0A9X8H6N0</accession>
<dbReference type="Pfam" id="PF00400">
    <property type="entry name" value="WD40"/>
    <property type="match status" value="2"/>
</dbReference>
<dbReference type="InterPro" id="IPR050459">
    <property type="entry name" value="WD_repeat_RBAP46/RBAP48/MSI1"/>
</dbReference>
<reference evidence="4 5" key="1">
    <citation type="journal article" date="2018" name="J. Invertebr. Pathol.">
        <title>New genotyping method for the causative agent of crayfish plague (Aphanomyces astaci) based on whole genome data.</title>
        <authorList>
            <person name="Minardi D."/>
            <person name="Studholme D.J."/>
            <person name="van der Giezen M."/>
            <person name="Pretto T."/>
            <person name="Oidtmann B."/>
        </authorList>
    </citation>
    <scope>NUCLEOTIDE SEQUENCE [LARGE SCALE GENOMIC DNA]</scope>
    <source>
        <strain evidence="4 5">KB13</strain>
    </source>
</reference>
<gene>
    <name evidence="4" type="ORF">DYB28_015895</name>
</gene>
<organism evidence="4 5">
    <name type="scientific">Aphanomyces astaci</name>
    <name type="common">Crayfish plague agent</name>
    <dbReference type="NCBI Taxonomy" id="112090"/>
    <lineage>
        <taxon>Eukaryota</taxon>
        <taxon>Sar</taxon>
        <taxon>Stramenopiles</taxon>
        <taxon>Oomycota</taxon>
        <taxon>Saprolegniomycetes</taxon>
        <taxon>Saprolegniales</taxon>
        <taxon>Verrucalvaceae</taxon>
        <taxon>Aphanomyces</taxon>
    </lineage>
</organism>
<dbReference type="AlphaFoldDB" id="A0A9X8H6N0"/>
<evidence type="ECO:0000256" key="1">
    <source>
        <dbReference type="ARBA" id="ARBA00022574"/>
    </source>
</evidence>
<dbReference type="InterPro" id="IPR015943">
    <property type="entry name" value="WD40/YVTN_repeat-like_dom_sf"/>
</dbReference>
<dbReference type="InterPro" id="IPR001680">
    <property type="entry name" value="WD40_rpt"/>
</dbReference>